<feature type="compositionally biased region" description="Low complexity" evidence="1">
    <location>
        <begin position="227"/>
        <end position="237"/>
    </location>
</feature>
<dbReference type="Proteomes" id="UP001521222">
    <property type="component" value="Unassembled WGS sequence"/>
</dbReference>
<dbReference type="EMBL" id="JAKIXB020000015">
    <property type="protein sequence ID" value="KAL1601940.1"/>
    <property type="molecule type" value="Genomic_DNA"/>
</dbReference>
<feature type="compositionally biased region" description="Polar residues" evidence="1">
    <location>
        <begin position="238"/>
        <end position="248"/>
    </location>
</feature>
<organism evidence="2 3">
    <name type="scientific">Nothophoma quercina</name>
    <dbReference type="NCBI Taxonomy" id="749835"/>
    <lineage>
        <taxon>Eukaryota</taxon>
        <taxon>Fungi</taxon>
        <taxon>Dikarya</taxon>
        <taxon>Ascomycota</taxon>
        <taxon>Pezizomycotina</taxon>
        <taxon>Dothideomycetes</taxon>
        <taxon>Pleosporomycetidae</taxon>
        <taxon>Pleosporales</taxon>
        <taxon>Pleosporineae</taxon>
        <taxon>Didymellaceae</taxon>
        <taxon>Nothophoma</taxon>
    </lineage>
</organism>
<name>A0ABR3RBX9_9PLEO</name>
<evidence type="ECO:0000313" key="2">
    <source>
        <dbReference type="EMBL" id="KAL1601940.1"/>
    </source>
</evidence>
<proteinExistence type="predicted"/>
<comment type="caution">
    <text evidence="2">The sequence shown here is derived from an EMBL/GenBank/DDBJ whole genome shotgun (WGS) entry which is preliminary data.</text>
</comment>
<feature type="region of interest" description="Disordered" evidence="1">
    <location>
        <begin position="227"/>
        <end position="248"/>
    </location>
</feature>
<evidence type="ECO:0000313" key="3">
    <source>
        <dbReference type="Proteomes" id="UP001521222"/>
    </source>
</evidence>
<accession>A0ABR3RBX9</accession>
<protein>
    <submittedName>
        <fullName evidence="2">Uncharacterized protein</fullName>
    </submittedName>
</protein>
<gene>
    <name evidence="2" type="ORF">SLS59_005106</name>
</gene>
<evidence type="ECO:0000256" key="1">
    <source>
        <dbReference type="SAM" id="MobiDB-lite"/>
    </source>
</evidence>
<reference evidence="2 3" key="1">
    <citation type="submission" date="2024-02" db="EMBL/GenBank/DDBJ databases">
        <title>De novo assembly and annotation of 12 fungi associated with fruit tree decline syndrome in Ontario, Canada.</title>
        <authorList>
            <person name="Sulman M."/>
            <person name="Ellouze W."/>
            <person name="Ilyukhin E."/>
        </authorList>
    </citation>
    <scope>NUCLEOTIDE SEQUENCE [LARGE SCALE GENOMIC DNA]</scope>
    <source>
        <strain evidence="2 3">M97-236</strain>
    </source>
</reference>
<keyword evidence="3" id="KW-1185">Reference proteome</keyword>
<sequence length="592" mass="67477">MALIRASIRRKLGRVPTYGLAFARYEIDYLATRLVYSQDFRYCRAGIDAELTHLNKQEANRVLTWRVKTAELATDTEDLAFRFQKPQDIAHQRLSKYGIRAAPTSDPSCQQLIRIRERLGDLCEWRSMALESALSLASSVEAFMDMFFPNTSSEASTLRVGKRIDYLDWAVETIGIPVTKQRDDFVTIPIRRADVNGEPKGRWQADFGAIEAVLSLWMATTEAQTEAAKNEAKANGASTSGASQRSNWRRANTGNDLRYKFCRILGDDYEVDKRCKSPESQARELAISDTGVLSTILAQHLFTSFMWTVVEHLLEDCLRKGFADSEQEVEIDNRHTFDPLEFRETWYRPTLRHRGLTKLVRAIENNGLGKYMDIMLCMIPALSSKDLLPNQVILKLIPPMRHEQGWAATARSYSRLLDTSIRTSPAEMFCYSVVVETMDFLSFACQPYDRFVEPQAELKYELEKLIHQLISPRFKHLLTQLAPLYAIQQRQTQFQQIFNQHGTQMNANAPAHDGVTSALLDTEEKADDELEIFGNPQNALDWELCSTKLGLTRRFKDIYTVLELESATPSKEISSSLRDTIKQPLSLVPQGM</sequence>